<sequence>MKTRFLIFICIAVFVTSSLMVIAYTYPESFDLTRPYSEIGEYDGTVSEIALMIDEQCSNKNQFSDYPFTKTSNGHYYIDNVICERINVEQGGCLEPFSKGFPDETCRNRLTFDYPYGETGPYFSKEFCNQVKSWEPALTDTVENKRVNSEWLQICIIRGLIEDTSWVLLPVTSCSYPWHESNHEKTKQYYVEYRNIFGNYDSSDPQENSEAMHYIITRYYEDLGKDILDVKTIFDHSTTGMGEGCNTIVGGTWHLKIQNTDLSYFLDSGFIKQKIYREN</sequence>
<evidence type="ECO:0000313" key="1">
    <source>
        <dbReference type="EMBL" id="AJW70305.1"/>
    </source>
</evidence>
<dbReference type="Proteomes" id="UP000032408">
    <property type="component" value="Chromosome"/>
</dbReference>
<organism evidence="1 2">
    <name type="scientific">Nitrosopumilus adriaticus</name>
    <dbReference type="NCBI Taxonomy" id="1580092"/>
    <lineage>
        <taxon>Archaea</taxon>
        <taxon>Nitrososphaerota</taxon>
        <taxon>Nitrososphaeria</taxon>
        <taxon>Nitrosopumilales</taxon>
        <taxon>Nitrosopumilaceae</taxon>
        <taxon>Nitrosopumilus</taxon>
    </lineage>
</organism>
<reference evidence="1 2" key="2">
    <citation type="journal article" date="2016" name="ISME J.">
        <title>Physiological and genomic characterization of two novel marine thaumarchaeal strains indicates niche differentiation.</title>
        <authorList>
            <person name="Bayer B."/>
            <person name="Vojvoda J."/>
            <person name="Offre P."/>
            <person name="Alves R.J."/>
            <person name="Elisabeth N.H."/>
            <person name="Garcia J.A."/>
            <person name="Volland J.M."/>
            <person name="Srivastava A."/>
            <person name="Schleper C."/>
            <person name="Herndl G.J."/>
        </authorList>
    </citation>
    <scope>NUCLEOTIDE SEQUENCE [LARGE SCALE GENOMIC DNA]</scope>
    <source>
        <strain evidence="1 2">NF5</strain>
    </source>
</reference>
<protein>
    <submittedName>
        <fullName evidence="1">Uncharacterized protein</fullName>
    </submittedName>
</protein>
<dbReference type="GeneID" id="24819842"/>
<dbReference type="AlphaFoldDB" id="A0A0D5C1W2"/>
<evidence type="ECO:0000313" key="2">
    <source>
        <dbReference type="Proteomes" id="UP000032408"/>
    </source>
</evidence>
<dbReference type="HOGENOM" id="CLU_996056_0_0_2"/>
<proteinExistence type="predicted"/>
<keyword evidence="2" id="KW-1185">Reference proteome</keyword>
<gene>
    <name evidence="1" type="ORF">NADRNF5_0609</name>
</gene>
<name>A0A0D5C1W2_9ARCH</name>
<dbReference type="KEGG" id="nin:NADRNF5_0609"/>
<dbReference type="RefSeq" id="WP_048115567.1">
    <property type="nucleotide sequence ID" value="NZ_CP011070.1"/>
</dbReference>
<dbReference type="EMBL" id="CP011070">
    <property type="protein sequence ID" value="AJW70305.1"/>
    <property type="molecule type" value="Genomic_DNA"/>
</dbReference>
<accession>A0A0D5C1W2</accession>
<dbReference type="STRING" id="1580092.NADRNF5_0609"/>
<reference evidence="2" key="1">
    <citation type="submission" date="2015-03" db="EMBL/GenBank/DDBJ databases">
        <title>Characterization of two novel Thaumarchaeota isolated from the Northern Adriatic Sea.</title>
        <authorList>
            <person name="Bayer B."/>
            <person name="Vojvoda J."/>
            <person name="Offre P."/>
            <person name="Srivastava A."/>
            <person name="Elisabeth N."/>
            <person name="Garcia J.A.L."/>
            <person name="Schleper C."/>
            <person name="Herndl G.J."/>
        </authorList>
    </citation>
    <scope>NUCLEOTIDE SEQUENCE [LARGE SCALE GENOMIC DNA]</scope>
    <source>
        <strain evidence="2">NF5</strain>
    </source>
</reference>
<dbReference type="OrthoDB" id="378839at2157"/>